<dbReference type="SUPFAM" id="SSF55729">
    <property type="entry name" value="Acyl-CoA N-acyltransferases (Nat)"/>
    <property type="match status" value="1"/>
</dbReference>
<reference evidence="4 5" key="2">
    <citation type="submission" date="2024-03" db="EMBL/GenBank/DDBJ databases">
        <title>The Genome Sequence of Enterococcus sp. DIV2402.</title>
        <authorList>
            <consortium name="The Broad Institute Genomics Platform"/>
            <consortium name="The Broad Institute Microbial Omics Core"/>
            <consortium name="The Broad Institute Genomic Center for Infectious Diseases"/>
            <person name="Earl A."/>
            <person name="Manson A."/>
            <person name="Gilmore M."/>
            <person name="Schwartman J."/>
            <person name="Shea T."/>
            <person name="Abouelleil A."/>
            <person name="Cao P."/>
            <person name="Chapman S."/>
            <person name="Cusick C."/>
            <person name="Young S."/>
            <person name="Neafsey D."/>
            <person name="Nusbaum C."/>
            <person name="Birren B."/>
        </authorList>
    </citation>
    <scope>NUCLEOTIDE SEQUENCE [LARGE SCALE GENOMIC DNA]</scope>
    <source>
        <strain evidence="4 5">DIV2402</strain>
    </source>
</reference>
<sequence length="131" mass="14881">MIVEYVTDKLITPNEIADLRQAVGWNRLEEELNRLDLADFLRIACYDAQKLVGFLSVVSNGATDAYIQDVMVAPDYQGQGIGSTLMTMAIAKLKEQKIYMINVIYDDSLRNYYEKFGFYSVLAGQMACHYT</sequence>
<dbReference type="PROSITE" id="PS51186">
    <property type="entry name" value="GNAT"/>
    <property type="match status" value="1"/>
</dbReference>
<gene>
    <name evidence="4" type="ORF">DOK78_000644</name>
</gene>
<dbReference type="CDD" id="cd04301">
    <property type="entry name" value="NAT_SF"/>
    <property type="match status" value="1"/>
</dbReference>
<keyword evidence="1" id="KW-0808">Transferase</keyword>
<dbReference type="PANTHER" id="PTHR43626:SF4">
    <property type="entry name" value="GCN5-RELATED N-ACETYLTRANSFERASE 2, CHLOROPLASTIC"/>
    <property type="match status" value="1"/>
</dbReference>
<organism evidence="4 5">
    <name type="scientific">Candidatus Enterococcus lowellii</name>
    <dbReference type="NCBI Taxonomy" id="2230877"/>
    <lineage>
        <taxon>Bacteria</taxon>
        <taxon>Bacillati</taxon>
        <taxon>Bacillota</taxon>
        <taxon>Bacilli</taxon>
        <taxon>Lactobacillales</taxon>
        <taxon>Enterococcaceae</taxon>
        <taxon>Enterococcus</taxon>
    </lineage>
</organism>
<keyword evidence="2" id="KW-0012">Acyltransferase</keyword>
<evidence type="ECO:0000256" key="1">
    <source>
        <dbReference type="ARBA" id="ARBA00022679"/>
    </source>
</evidence>
<accession>A0ABZ2SKJ3</accession>
<dbReference type="Pfam" id="PF00583">
    <property type="entry name" value="Acetyltransf_1"/>
    <property type="match status" value="1"/>
</dbReference>
<dbReference type="RefSeq" id="WP_207942264.1">
    <property type="nucleotide sequence ID" value="NZ_CP147251.1"/>
</dbReference>
<feature type="domain" description="N-acetyltransferase" evidence="3">
    <location>
        <begin position="1"/>
        <end position="131"/>
    </location>
</feature>
<dbReference type="Gene3D" id="3.40.630.30">
    <property type="match status" value="1"/>
</dbReference>
<dbReference type="PANTHER" id="PTHR43626">
    <property type="entry name" value="ACYL-COA N-ACYLTRANSFERASE"/>
    <property type="match status" value="1"/>
</dbReference>
<name>A0ABZ2SKJ3_9ENTE</name>
<dbReference type="InterPro" id="IPR000182">
    <property type="entry name" value="GNAT_dom"/>
</dbReference>
<dbReference type="InterPro" id="IPR016181">
    <property type="entry name" value="Acyl_CoA_acyltransferase"/>
</dbReference>
<evidence type="ECO:0000256" key="2">
    <source>
        <dbReference type="ARBA" id="ARBA00023315"/>
    </source>
</evidence>
<reference evidence="4 5" key="1">
    <citation type="submission" date="2021-03" db="EMBL/GenBank/DDBJ databases">
        <authorList>
            <person name="Gilmore M.S."/>
            <person name="Schwartzman J."/>
            <person name="Van Tyne D."/>
            <person name="Martin M."/>
            <person name="Earl A.M."/>
            <person name="Manson A.L."/>
            <person name="Straub T."/>
            <person name="Salamzade R."/>
            <person name="Saavedra J."/>
            <person name="Lebreton F."/>
            <person name="Prichula J."/>
            <person name="Schaufler K."/>
            <person name="Gaca A."/>
            <person name="Sgardioli B."/>
            <person name="Wagenaar J."/>
            <person name="Strong T."/>
        </authorList>
    </citation>
    <scope>NUCLEOTIDE SEQUENCE [LARGE SCALE GENOMIC DNA]</scope>
    <source>
        <strain evidence="4 5">DIV2402</strain>
    </source>
</reference>
<dbReference type="Proteomes" id="UP000664701">
    <property type="component" value="Chromosome"/>
</dbReference>
<dbReference type="EMBL" id="CP147251">
    <property type="protein sequence ID" value="WYJ76027.1"/>
    <property type="molecule type" value="Genomic_DNA"/>
</dbReference>
<evidence type="ECO:0000313" key="4">
    <source>
        <dbReference type="EMBL" id="WYJ76027.1"/>
    </source>
</evidence>
<keyword evidence="5" id="KW-1185">Reference proteome</keyword>
<evidence type="ECO:0000259" key="3">
    <source>
        <dbReference type="PROSITE" id="PS51186"/>
    </source>
</evidence>
<dbReference type="InterPro" id="IPR045039">
    <property type="entry name" value="NSI-like"/>
</dbReference>
<protein>
    <recommendedName>
        <fullName evidence="3">N-acetyltransferase domain-containing protein</fullName>
    </recommendedName>
</protein>
<evidence type="ECO:0000313" key="5">
    <source>
        <dbReference type="Proteomes" id="UP000664701"/>
    </source>
</evidence>
<proteinExistence type="predicted"/>